<dbReference type="STRING" id="283909.R7UP74"/>
<dbReference type="FunCoup" id="R7UP74">
    <property type="interactions" value="3"/>
</dbReference>
<dbReference type="PANTHER" id="PTHR10887:SF341">
    <property type="entry name" value="NFX1-TYPE ZINC FINGER-CONTAINING PROTEIN 1"/>
    <property type="match status" value="1"/>
</dbReference>
<dbReference type="Pfam" id="PF13087">
    <property type="entry name" value="AAA_12"/>
    <property type="match status" value="1"/>
</dbReference>
<keyword evidence="8" id="KW-1185">Reference proteome</keyword>
<dbReference type="OMA" id="IGPPICT"/>
<evidence type="ECO:0000313" key="8">
    <source>
        <dbReference type="Proteomes" id="UP000014760"/>
    </source>
</evidence>
<dbReference type="EnsemblMetazoa" id="CapteT135240">
    <property type="protein sequence ID" value="CapteP135240"/>
    <property type="gene ID" value="CapteG135240"/>
</dbReference>
<keyword evidence="3" id="KW-0863">Zinc-finger</keyword>
<feature type="domain" description="NF-X1-type" evidence="5">
    <location>
        <begin position="1099"/>
        <end position="1118"/>
    </location>
</feature>
<dbReference type="EMBL" id="AMQN01007925">
    <property type="status" value="NOT_ANNOTATED_CDS"/>
    <property type="molecule type" value="Genomic_DNA"/>
</dbReference>
<sequence>MAQFLAKSQPNGIVIDQVIGVCESLSQYLPGSSGANTTILLRQVEAVVQKDNNKRLQQVLENTRRIRIVKKSRRAAKCDYEDDWVPEKDFRAMTIAPTHQDLFSDDPPFIRKNKVDGVYQSVHHYLDVQFRLLREDSIGPLREAIQELLKFRECGVESQSLSFIWTYEYVRFSYPVCTKSGIVYQLQLNLSRKKQMNLQQSKRLMFGSLVCLTPDNFKTIVIGTVERENDDLERGVVFIKVEEHSVVDCSKSYEMVENPAFSEAYKHNLKKIQEIDNIPFEQYLLGARVERINPPRYLEGSWLDFSILTGNTGSTNLPGHHKVPALQLDKWPSPDDVGLNRSQYEAFQNALTKEVSLIQGPPGTGKTYLGLKIMKVLLDKLSTAHNQGSCILVVCYTNHALDQFLEAIIKQTDLLPGKLVRLGGNSGSEKVKKCTLYNLRRVCKGLRFCPWDRFLNQDANEESRRRMARIQREIELLDGHLEAMSLSDADKVTDVWALKQEDRFRLYRLWQTTICKSKQITVEHLCKEFDAESSRLTNIQHNDIHPLQNALVIGATTTGVAKNRKLLRSIKPTVIIVEEAAEVVEAHILTALSSHCQHLILIGDHQQLRPSTASYKLAKKYNLDVSLFERMLKRGVSCYQLDEQHRMRPEISNLITPHIYKTLTNHPSVLTFENIRGIKGNLFFVNHSQKESNSELSSSHSNYHEAEYLTRLVQYLFDQDYEPSQVTILTMYKGQVNLLEKKTKDLARGFKVTTVDNFQGEESDIILLSCVRSNDEDSVGFLKISNRICVALSRARMGLFGIGNMDLLRASSDVWDNICRTMEKEGQIVDALPLGCRIHPENKFLAKTADDFDDVPNGGCSEDCKFRLKCGHTCSLKCHSNDERHEKYQCLKSCSSKCANGHSCSTFCHAESECPPCQTLCEKIIPKCNHVQMVPCHMIAGKFGCMMPCAKILACGHVCPKSCGECLAKKSSTIKLQCGHEKEKKCPLNPAHCFKARCHDFQHARCDCLCGETLPCGHSCKGRCSDCKENGQHASCKEVSYSHRLPCDHISVLCCGEVNKSCTKWCERSCEHTQCDHSCKDACERCNAPCCWRCKHDECHHDCWKPCTRDPCNEECPLILPCGHPCCGLCGEECPQICRECHPDIHNLISKGKESRLVMLSPCLDVFRVHVLDKEMNKLRTECRPIQPLKCPICNTIIKSCNRYNSILKTSVINMERAKLRGQQQHREGQTVLTENMLQAFRRDTDEEVPLETLGGLASYRVNRRSERIHVTIVSYQDHDLQYFIEQWRRDPENQMKSLVAMFKKLKQHLMRPLMVLDEDGDLLRELSALFQMPPPLEVAMKIGVWMACPDGQWHLIISCFIM</sequence>
<keyword evidence="1" id="KW-0479">Metal-binding</keyword>
<evidence type="ECO:0000256" key="2">
    <source>
        <dbReference type="ARBA" id="ARBA00022737"/>
    </source>
</evidence>
<dbReference type="InterPro" id="IPR047187">
    <property type="entry name" value="SF1_C_Upf1"/>
</dbReference>
<dbReference type="SMART" id="SM00438">
    <property type="entry name" value="ZnF_NFX"/>
    <property type="match status" value="5"/>
</dbReference>
<evidence type="ECO:0000313" key="7">
    <source>
        <dbReference type="EnsemblMetazoa" id="CapteP135240"/>
    </source>
</evidence>
<feature type="domain" description="NF-X1-type" evidence="5">
    <location>
        <begin position="870"/>
        <end position="892"/>
    </location>
</feature>
<feature type="domain" description="NF-X1-type" evidence="5">
    <location>
        <begin position="898"/>
        <end position="919"/>
    </location>
</feature>
<proteinExistence type="predicted"/>
<evidence type="ECO:0000313" key="6">
    <source>
        <dbReference type="EMBL" id="ELU05196.1"/>
    </source>
</evidence>
<dbReference type="CDD" id="cd17936">
    <property type="entry name" value="EEXXEc_NFX1"/>
    <property type="match status" value="1"/>
</dbReference>
<feature type="domain" description="NF-X1-type" evidence="5">
    <location>
        <begin position="955"/>
        <end position="968"/>
    </location>
</feature>
<dbReference type="CDD" id="cd18808">
    <property type="entry name" value="SF1_C_Upf1"/>
    <property type="match status" value="1"/>
</dbReference>
<dbReference type="GO" id="GO:0031048">
    <property type="term" value="P:regulatory ncRNA-mediated heterochromatin formation"/>
    <property type="evidence" value="ECO:0007669"/>
    <property type="project" value="TreeGrafter"/>
</dbReference>
<dbReference type="Pfam" id="PF13086">
    <property type="entry name" value="AAA_11"/>
    <property type="match status" value="1"/>
</dbReference>
<evidence type="ECO:0000256" key="1">
    <source>
        <dbReference type="ARBA" id="ARBA00022723"/>
    </source>
</evidence>
<dbReference type="EMBL" id="KB301731">
    <property type="protein sequence ID" value="ELU05196.1"/>
    <property type="molecule type" value="Genomic_DNA"/>
</dbReference>
<protein>
    <recommendedName>
        <fullName evidence="5">NF-X1-type domain-containing protein</fullName>
    </recommendedName>
</protein>
<dbReference type="GO" id="GO:0004386">
    <property type="term" value="F:helicase activity"/>
    <property type="evidence" value="ECO:0007669"/>
    <property type="project" value="InterPro"/>
</dbReference>
<keyword evidence="2" id="KW-0677">Repeat</keyword>
<dbReference type="SUPFAM" id="SSF52540">
    <property type="entry name" value="P-loop containing nucleoside triphosphate hydrolases"/>
    <property type="match status" value="1"/>
</dbReference>
<dbReference type="GO" id="GO:0008270">
    <property type="term" value="F:zinc ion binding"/>
    <property type="evidence" value="ECO:0007669"/>
    <property type="project" value="UniProtKB-KW"/>
</dbReference>
<dbReference type="Pfam" id="PF25396">
    <property type="entry name" value="ZNFX1"/>
    <property type="match status" value="1"/>
</dbReference>
<dbReference type="FunFam" id="3.40.50.300:FF:000742">
    <property type="entry name" value="NFX1-type zinc finger-containing protein 1"/>
    <property type="match status" value="1"/>
</dbReference>
<dbReference type="Proteomes" id="UP000014760">
    <property type="component" value="Unassembled WGS sequence"/>
</dbReference>
<reference evidence="7" key="3">
    <citation type="submission" date="2015-06" db="UniProtKB">
        <authorList>
            <consortium name="EnsemblMetazoa"/>
        </authorList>
    </citation>
    <scope>IDENTIFICATION</scope>
</reference>
<reference evidence="6 8" key="2">
    <citation type="journal article" date="2013" name="Nature">
        <title>Insights into bilaterian evolution from three spiralian genomes.</title>
        <authorList>
            <person name="Simakov O."/>
            <person name="Marletaz F."/>
            <person name="Cho S.J."/>
            <person name="Edsinger-Gonzales E."/>
            <person name="Havlak P."/>
            <person name="Hellsten U."/>
            <person name="Kuo D.H."/>
            <person name="Larsson T."/>
            <person name="Lv J."/>
            <person name="Arendt D."/>
            <person name="Savage R."/>
            <person name="Osoegawa K."/>
            <person name="de Jong P."/>
            <person name="Grimwood J."/>
            <person name="Chapman J.A."/>
            <person name="Shapiro H."/>
            <person name="Aerts A."/>
            <person name="Otillar R.P."/>
            <person name="Terry A.Y."/>
            <person name="Boore J.L."/>
            <person name="Grigoriev I.V."/>
            <person name="Lindberg D.R."/>
            <person name="Seaver E.C."/>
            <person name="Weisblat D.A."/>
            <person name="Putnam N.H."/>
            <person name="Rokhsar D.S."/>
        </authorList>
    </citation>
    <scope>NUCLEOTIDE SEQUENCE</scope>
    <source>
        <strain evidence="6 8">I ESC-2004</strain>
    </source>
</reference>
<evidence type="ECO:0000256" key="3">
    <source>
        <dbReference type="ARBA" id="ARBA00022771"/>
    </source>
</evidence>
<evidence type="ECO:0000256" key="4">
    <source>
        <dbReference type="ARBA" id="ARBA00022833"/>
    </source>
</evidence>
<dbReference type="GO" id="GO:0031380">
    <property type="term" value="C:nuclear RNA-directed RNA polymerase complex"/>
    <property type="evidence" value="ECO:0007669"/>
    <property type="project" value="TreeGrafter"/>
</dbReference>
<accession>R7UP74</accession>
<dbReference type="OrthoDB" id="2423195at2759"/>
<organism evidence="6">
    <name type="scientific">Capitella teleta</name>
    <name type="common">Polychaete worm</name>
    <dbReference type="NCBI Taxonomy" id="283909"/>
    <lineage>
        <taxon>Eukaryota</taxon>
        <taxon>Metazoa</taxon>
        <taxon>Spiralia</taxon>
        <taxon>Lophotrochozoa</taxon>
        <taxon>Annelida</taxon>
        <taxon>Polychaeta</taxon>
        <taxon>Sedentaria</taxon>
        <taxon>Scolecida</taxon>
        <taxon>Capitellidae</taxon>
        <taxon>Capitella</taxon>
    </lineage>
</organism>
<reference evidence="8" key="1">
    <citation type="submission" date="2012-12" db="EMBL/GenBank/DDBJ databases">
        <authorList>
            <person name="Hellsten U."/>
            <person name="Grimwood J."/>
            <person name="Chapman J.A."/>
            <person name="Shapiro H."/>
            <person name="Aerts A."/>
            <person name="Otillar R.P."/>
            <person name="Terry A.Y."/>
            <person name="Boore J.L."/>
            <person name="Simakov O."/>
            <person name="Marletaz F."/>
            <person name="Cho S.-J."/>
            <person name="Edsinger-Gonzales E."/>
            <person name="Havlak P."/>
            <person name="Kuo D.-H."/>
            <person name="Larsson T."/>
            <person name="Lv J."/>
            <person name="Arendt D."/>
            <person name="Savage R."/>
            <person name="Osoegawa K."/>
            <person name="de Jong P."/>
            <person name="Lindberg D.R."/>
            <person name="Seaver E.C."/>
            <person name="Weisblat D.A."/>
            <person name="Putnam N.H."/>
            <person name="Grigoriev I.V."/>
            <person name="Rokhsar D.S."/>
        </authorList>
    </citation>
    <scope>NUCLEOTIDE SEQUENCE</scope>
    <source>
        <strain evidence="8">I ESC-2004</strain>
    </source>
</reference>
<dbReference type="InterPro" id="IPR057373">
    <property type="entry name" value="ZNFX1"/>
</dbReference>
<evidence type="ECO:0000259" key="5">
    <source>
        <dbReference type="SMART" id="SM00438"/>
    </source>
</evidence>
<dbReference type="PANTHER" id="PTHR10887">
    <property type="entry name" value="DNA2/NAM7 HELICASE FAMILY"/>
    <property type="match status" value="1"/>
</dbReference>
<dbReference type="Gene3D" id="3.40.50.300">
    <property type="entry name" value="P-loop containing nucleotide triphosphate hydrolases"/>
    <property type="match status" value="2"/>
</dbReference>
<dbReference type="InterPro" id="IPR041677">
    <property type="entry name" value="DNA2/NAM7_AAA_11"/>
</dbReference>
<keyword evidence="4" id="KW-0862">Zinc</keyword>
<gene>
    <name evidence="6" type="ORF">CAPTEDRAFT_135240</name>
</gene>
<dbReference type="InterPro" id="IPR000967">
    <property type="entry name" value="Znf_NFX1"/>
</dbReference>
<dbReference type="HOGENOM" id="CLU_001066_0_0_1"/>
<dbReference type="InterPro" id="IPR041679">
    <property type="entry name" value="DNA2/NAM7-like_C"/>
</dbReference>
<dbReference type="InterPro" id="IPR027417">
    <property type="entry name" value="P-loop_NTPase"/>
</dbReference>
<feature type="domain" description="NF-X1-type" evidence="5">
    <location>
        <begin position="928"/>
        <end position="951"/>
    </location>
</feature>
<name>R7UP74_CAPTE</name>
<dbReference type="InterPro" id="IPR045055">
    <property type="entry name" value="DNA2/NAM7-like"/>
</dbReference>